<organism evidence="15">
    <name type="scientific">Dahlica ochrostigma</name>
    <dbReference type="NCBI Taxonomy" id="2093356"/>
    <lineage>
        <taxon>Eukaryota</taxon>
        <taxon>Metazoa</taxon>
        <taxon>Ecdysozoa</taxon>
        <taxon>Arthropoda</taxon>
        <taxon>Hexapoda</taxon>
        <taxon>Insecta</taxon>
        <taxon>Pterygota</taxon>
        <taxon>Neoptera</taxon>
        <taxon>Endopterygota</taxon>
        <taxon>Lepidoptera</taxon>
        <taxon>Glossata</taxon>
        <taxon>Ditrysia</taxon>
        <taxon>Tineoidea</taxon>
        <taxon>Psychidae</taxon>
        <taxon>Naryciinae</taxon>
        <taxon>Dahlica</taxon>
    </lineage>
</organism>
<keyword evidence="11 14" id="KW-0472">Membrane</keyword>
<keyword evidence="15" id="KW-0496">Mitochondrion</keyword>
<evidence type="ECO:0000256" key="10">
    <source>
        <dbReference type="ARBA" id="ARBA00023065"/>
    </source>
</evidence>
<gene>
    <name evidence="15" type="primary">ATP6</name>
</gene>
<dbReference type="Gene3D" id="1.20.120.220">
    <property type="entry name" value="ATP synthase, F0 complex, subunit A"/>
    <property type="match status" value="1"/>
</dbReference>
<dbReference type="NCBIfam" id="TIGR01131">
    <property type="entry name" value="ATP_synt_6_or_A"/>
    <property type="match status" value="1"/>
</dbReference>
<accession>A0A6H1XK48</accession>
<comment type="subunit">
    <text evidence="4">F-type ATPases have 2 components, CF(1) - the catalytic core - and CF(0) - the membrane proton channel. CF(1) has five subunits: alpha(3), beta(3), gamma(1), delta(1), epsilon(1). CF(0) has three main subunits: a, b and c.</text>
</comment>
<keyword evidence="7 14" id="KW-0812">Transmembrane</keyword>
<dbReference type="PANTHER" id="PTHR11410">
    <property type="entry name" value="ATP SYNTHASE SUBUNIT A"/>
    <property type="match status" value="1"/>
</dbReference>
<dbReference type="PANTHER" id="PTHR11410:SF0">
    <property type="entry name" value="ATP SYNTHASE SUBUNIT A"/>
    <property type="match status" value="1"/>
</dbReference>
<dbReference type="EMBL" id="MK890245">
    <property type="protein sequence ID" value="QJA15902.1"/>
    <property type="molecule type" value="Genomic_DNA"/>
</dbReference>
<keyword evidence="12" id="KW-0066">ATP synthesis</keyword>
<keyword evidence="9 14" id="KW-1133">Transmembrane helix</keyword>
<dbReference type="GeneID" id="54596890"/>
<evidence type="ECO:0000256" key="7">
    <source>
        <dbReference type="ARBA" id="ARBA00022692"/>
    </source>
</evidence>
<evidence type="ECO:0000256" key="1">
    <source>
        <dbReference type="ARBA" id="ARBA00002070"/>
    </source>
</evidence>
<evidence type="ECO:0000256" key="6">
    <source>
        <dbReference type="ARBA" id="ARBA00022547"/>
    </source>
</evidence>
<evidence type="ECO:0000256" key="3">
    <source>
        <dbReference type="ARBA" id="ARBA00006810"/>
    </source>
</evidence>
<name>A0A6H1XK48_9NEOP</name>
<keyword evidence="10" id="KW-0406">Ion transport</keyword>
<feature type="transmembrane region" description="Helical" evidence="14">
    <location>
        <begin position="188"/>
        <end position="219"/>
    </location>
</feature>
<evidence type="ECO:0000256" key="5">
    <source>
        <dbReference type="ARBA" id="ARBA00022448"/>
    </source>
</evidence>
<evidence type="ECO:0000256" key="9">
    <source>
        <dbReference type="ARBA" id="ARBA00022989"/>
    </source>
</evidence>
<dbReference type="GO" id="GO:0046933">
    <property type="term" value="F:proton-transporting ATP synthase activity, rotational mechanism"/>
    <property type="evidence" value="ECO:0007669"/>
    <property type="project" value="TreeGrafter"/>
</dbReference>
<feature type="transmembrane region" description="Helical" evidence="14">
    <location>
        <begin position="20"/>
        <end position="38"/>
    </location>
</feature>
<keyword evidence="8" id="KW-0375">Hydrogen ion transport</keyword>
<dbReference type="PROSITE" id="PS00449">
    <property type="entry name" value="ATPASE_A"/>
    <property type="match status" value="1"/>
</dbReference>
<dbReference type="CTD" id="4508"/>
<dbReference type="InterPro" id="IPR035908">
    <property type="entry name" value="F0_ATP_A_sf"/>
</dbReference>
<feature type="transmembrane region" description="Helical" evidence="14">
    <location>
        <begin position="161"/>
        <end position="182"/>
    </location>
</feature>
<evidence type="ECO:0000313" key="15">
    <source>
        <dbReference type="EMBL" id="QJA15902.1"/>
    </source>
</evidence>
<comment type="subcellular location">
    <subcellularLocation>
        <location evidence="2">Membrane</location>
        <topology evidence="2">Multi-pass membrane protein</topology>
    </subcellularLocation>
    <subcellularLocation>
        <location evidence="13">Mitochondrion inner membrane</location>
        <topology evidence="13">Multi-pass membrane protein</topology>
    </subcellularLocation>
</comment>
<evidence type="ECO:0000256" key="11">
    <source>
        <dbReference type="ARBA" id="ARBA00023136"/>
    </source>
</evidence>
<proteinExistence type="inferred from homology"/>
<evidence type="ECO:0000256" key="4">
    <source>
        <dbReference type="ARBA" id="ARBA00011648"/>
    </source>
</evidence>
<dbReference type="Pfam" id="PF00119">
    <property type="entry name" value="ATP-synt_A"/>
    <property type="match status" value="1"/>
</dbReference>
<feature type="transmembrane region" description="Helical" evidence="14">
    <location>
        <begin position="71"/>
        <end position="93"/>
    </location>
</feature>
<evidence type="ECO:0000256" key="2">
    <source>
        <dbReference type="ARBA" id="ARBA00004141"/>
    </source>
</evidence>
<dbReference type="GO" id="GO:0045259">
    <property type="term" value="C:proton-transporting ATP synthase complex"/>
    <property type="evidence" value="ECO:0007669"/>
    <property type="project" value="UniProtKB-KW"/>
</dbReference>
<comment type="similarity">
    <text evidence="3">Belongs to the ATPase A chain family.</text>
</comment>
<dbReference type="SUPFAM" id="SSF81336">
    <property type="entry name" value="F1F0 ATP synthase subunit A"/>
    <property type="match status" value="1"/>
</dbReference>
<dbReference type="InterPro" id="IPR045083">
    <property type="entry name" value="ATP_synth_F0_asu_bact/mt"/>
</dbReference>
<feature type="transmembrane region" description="Helical" evidence="14">
    <location>
        <begin position="99"/>
        <end position="119"/>
    </location>
</feature>
<dbReference type="CDD" id="cd00310">
    <property type="entry name" value="ATP-synt_Fo_a_6"/>
    <property type="match status" value="1"/>
</dbReference>
<protein>
    <recommendedName>
        <fullName evidence="13">ATP synthase subunit a</fullName>
    </recommendedName>
</protein>
<keyword evidence="6" id="KW-0138">CF(0)</keyword>
<comment type="function">
    <text evidence="1">Mitochondrial membrane ATP synthase (F(1)F(0) ATP synthase or Complex V) produces ATP from ADP in the presence of a proton gradient across the membrane which is generated by electron transport complexes of the respiratory chain. F-type ATPases consist of two structural domains, F(1) - containing the extramembraneous catalytic core and F(0) - containing the membrane proton channel, linked together by a central stalk and a peripheral stalk. During catalysis, ATP synthesis in the catalytic domain of F(1) is coupled via a rotary mechanism of the central stalk subunits to proton translocation. Key component of the proton channel; it may play a direct role in the translocation of protons across the membrane.</text>
</comment>
<dbReference type="GO" id="GO:0005743">
    <property type="term" value="C:mitochondrial inner membrane"/>
    <property type="evidence" value="ECO:0007669"/>
    <property type="project" value="UniProtKB-SubCell"/>
</dbReference>
<evidence type="ECO:0000256" key="13">
    <source>
        <dbReference type="RuleBase" id="RU004450"/>
    </source>
</evidence>
<keyword evidence="5" id="KW-0813">Transport</keyword>
<reference evidence="15" key="1">
    <citation type="journal article" date="2019" name="Mitochondrial DNA Part B Resour">
        <title>Complete mitochondrial genome of Dahlica (Dahlica) ochrostigma Roh and Byun, 2018 (Lepidoptera: Psychidae).</title>
        <authorList>
            <person name="Roh S.J."/>
            <person name="Kim D.S."/>
            <person name="Lee B.W."/>
            <person name="Byun B.K."/>
        </authorList>
    </citation>
    <scope>NUCLEOTIDE SEQUENCE</scope>
</reference>
<evidence type="ECO:0000256" key="14">
    <source>
        <dbReference type="SAM" id="Phobius"/>
    </source>
</evidence>
<sequence>MTNLFSIFDPYTNMFNMSFNWLNILLGFLFMPSIFWLINNKYIFFWKFTSNKLHSEFKNLMKNDKMKGSTFIFISLFYFILFNNFLGLLPYIFTSTSHLVMTLSMTLPLWLSFMLYGWLNNTQHMFAHLLPQGTPQMLMSFMIMIETISNFIRPMTLSIRLSANMIAGHLLLTLLGNTGFYFSNYLLFILILTQITLLILEFSVSIIQSYVIAILSVLYSSETN</sequence>
<geneLocation type="mitochondrion" evidence="15"/>
<dbReference type="AlphaFoldDB" id="A0A6H1XK48"/>
<dbReference type="InterPro" id="IPR000568">
    <property type="entry name" value="ATP_synth_F0_asu"/>
</dbReference>
<evidence type="ECO:0000256" key="12">
    <source>
        <dbReference type="ARBA" id="ARBA00023310"/>
    </source>
</evidence>
<dbReference type="PRINTS" id="PR00123">
    <property type="entry name" value="ATPASEA"/>
</dbReference>
<dbReference type="RefSeq" id="YP_009775676.1">
    <property type="nucleotide sequence ID" value="NC_047459.1"/>
</dbReference>
<dbReference type="InterPro" id="IPR023011">
    <property type="entry name" value="ATP_synth_F0_asu_AS"/>
</dbReference>
<evidence type="ECO:0000256" key="8">
    <source>
        <dbReference type="ARBA" id="ARBA00022781"/>
    </source>
</evidence>